<reference evidence="2 3" key="1">
    <citation type="submission" date="2017-01" db="EMBL/GenBank/DDBJ databases">
        <authorList>
            <person name="Mah S.A."/>
            <person name="Swanson W.J."/>
            <person name="Moy G.W."/>
            <person name="Vacquier V.D."/>
        </authorList>
    </citation>
    <scope>NUCLEOTIDE SEQUENCE [LARGE SCALE GENOMIC DNA]</scope>
    <source>
        <strain evidence="2 3">GSMNP</strain>
    </source>
</reference>
<gene>
    <name evidence="2" type="ORF">AYI70_g7211</name>
</gene>
<name>A0A1R1XLR0_9FUNG</name>
<dbReference type="AlphaFoldDB" id="A0A1R1XLR0"/>
<feature type="non-terminal residue" evidence="2">
    <location>
        <position position="254"/>
    </location>
</feature>
<feature type="compositionally biased region" description="Polar residues" evidence="1">
    <location>
        <begin position="55"/>
        <end position="69"/>
    </location>
</feature>
<dbReference type="Proteomes" id="UP000187283">
    <property type="component" value="Unassembled WGS sequence"/>
</dbReference>
<evidence type="ECO:0000313" key="3">
    <source>
        <dbReference type="Proteomes" id="UP000187283"/>
    </source>
</evidence>
<accession>A0A1R1XLR0</accession>
<proteinExistence type="predicted"/>
<protein>
    <submittedName>
        <fullName evidence="2">Uncharacterized protein</fullName>
    </submittedName>
</protein>
<dbReference type="EMBL" id="LSSN01002646">
    <property type="protein sequence ID" value="OMJ15526.1"/>
    <property type="molecule type" value="Genomic_DNA"/>
</dbReference>
<organism evidence="2 3">
    <name type="scientific">Smittium culicis</name>
    <dbReference type="NCBI Taxonomy" id="133412"/>
    <lineage>
        <taxon>Eukaryota</taxon>
        <taxon>Fungi</taxon>
        <taxon>Fungi incertae sedis</taxon>
        <taxon>Zoopagomycota</taxon>
        <taxon>Kickxellomycotina</taxon>
        <taxon>Harpellomycetes</taxon>
        <taxon>Harpellales</taxon>
        <taxon>Legeriomycetaceae</taxon>
        <taxon>Smittium</taxon>
    </lineage>
</organism>
<feature type="region of interest" description="Disordered" evidence="1">
    <location>
        <begin position="51"/>
        <end position="71"/>
    </location>
</feature>
<comment type="caution">
    <text evidence="2">The sequence shown here is derived from an EMBL/GenBank/DDBJ whole genome shotgun (WGS) entry which is preliminary data.</text>
</comment>
<dbReference type="OrthoDB" id="10666781at2759"/>
<evidence type="ECO:0000256" key="1">
    <source>
        <dbReference type="SAM" id="MobiDB-lite"/>
    </source>
</evidence>
<sequence length="254" mass="30785">MNEIKHKLTNVANKNLMLKMLKEYIKHRNYLISCKLIDAISKSSIYSTTTKPSYHASTTNTNTRTSQKFRPSRTRKLSSCIPLPTSSKSIHRHKKRCRNVSLNYVLKKMRIKTIFQVEILERLRILKKNNCHKDMSKYNRIENRLSSYEKYRHLLFYFGRFRFCGKKFAVKRELARICDFSKYAKWLKKNPDYNKSCNTRNSYNKFCGCNRRRRHCGAHRWRKFRGCNRRRRHCGARRWRKFRGCNRRRRHCGA</sequence>
<keyword evidence="3" id="KW-1185">Reference proteome</keyword>
<evidence type="ECO:0000313" key="2">
    <source>
        <dbReference type="EMBL" id="OMJ15526.1"/>
    </source>
</evidence>